<feature type="domain" description="ATP synthase F1 complex delta/epsilon subunit N-terminal" evidence="13">
    <location>
        <begin position="36"/>
        <end position="113"/>
    </location>
</feature>
<sequence>MLPNMLKCGIQRIGWLCSPVRHFATGEVADKICLTFASSSKVFYREADVQQVNVPTVDGEVGIYPTHVPLIGVLKPGVVTVTSADNDVKKFFVSSGSLAINEDSSVQLLAEEACTVEELDLQQCELGLEKAKSETQATVGDEKAQAENAIALEVYEALVKACHEAA</sequence>
<keyword evidence="8" id="KW-0496">Mitochondrion</keyword>
<evidence type="ECO:0000256" key="2">
    <source>
        <dbReference type="ARBA" id="ARBA00005712"/>
    </source>
</evidence>
<dbReference type="OrthoDB" id="270171at2759"/>
<dbReference type="Gene3D" id="2.60.15.10">
    <property type="entry name" value="F0F1 ATP synthase delta/epsilon subunit, N-terminal"/>
    <property type="match status" value="1"/>
</dbReference>
<evidence type="ECO:0000313" key="14">
    <source>
        <dbReference type="EMBL" id="KFD51790.1"/>
    </source>
</evidence>
<evidence type="ECO:0000256" key="3">
    <source>
        <dbReference type="ARBA" id="ARBA00022448"/>
    </source>
</evidence>
<evidence type="ECO:0000313" key="15">
    <source>
        <dbReference type="EMBL" id="KFD68331.1"/>
    </source>
</evidence>
<reference evidence="15 16" key="1">
    <citation type="journal article" date="2014" name="Nat. Genet.">
        <title>Genome and transcriptome of the porcine whipworm Trichuris suis.</title>
        <authorList>
            <person name="Jex A.R."/>
            <person name="Nejsum P."/>
            <person name="Schwarz E.M."/>
            <person name="Hu L."/>
            <person name="Young N.D."/>
            <person name="Hall R.S."/>
            <person name="Korhonen P.K."/>
            <person name="Liao S."/>
            <person name="Thamsborg S."/>
            <person name="Xia J."/>
            <person name="Xu P."/>
            <person name="Wang S."/>
            <person name="Scheerlinck J.P."/>
            <person name="Hofmann A."/>
            <person name="Sternberg P.W."/>
            <person name="Wang J."/>
            <person name="Gasser R.B."/>
        </authorList>
    </citation>
    <scope>NUCLEOTIDE SEQUENCE [LARGE SCALE GENOMIC DNA]</scope>
    <source>
        <strain evidence="15">DCEP-RM93F</strain>
        <strain evidence="14">DCEP-RM93M</strain>
    </source>
</reference>
<dbReference type="GO" id="GO:0046933">
    <property type="term" value="F:proton-transporting ATP synthase activity, rotational mechanism"/>
    <property type="evidence" value="ECO:0007669"/>
    <property type="project" value="InterPro"/>
</dbReference>
<keyword evidence="11" id="KW-0066">ATP synthesis</keyword>
<evidence type="ECO:0000256" key="5">
    <source>
        <dbReference type="ARBA" id="ARBA00022792"/>
    </source>
</evidence>
<accession>A0A085NFT5</accession>
<proteinExistence type="inferred from homology"/>
<evidence type="ECO:0000256" key="1">
    <source>
        <dbReference type="ARBA" id="ARBA00004273"/>
    </source>
</evidence>
<dbReference type="InterPro" id="IPR020546">
    <property type="entry name" value="ATP_synth_F1_dsu/esu_N"/>
</dbReference>
<keyword evidence="5" id="KW-0999">Mitochondrion inner membrane</keyword>
<dbReference type="Pfam" id="PF02823">
    <property type="entry name" value="ATP-synt_DE_N"/>
    <property type="match status" value="1"/>
</dbReference>
<evidence type="ECO:0000313" key="16">
    <source>
        <dbReference type="Proteomes" id="UP000030764"/>
    </source>
</evidence>
<dbReference type="InterPro" id="IPR036771">
    <property type="entry name" value="ATPsynth_dsu/esu_N"/>
</dbReference>
<evidence type="ECO:0000256" key="4">
    <source>
        <dbReference type="ARBA" id="ARBA00022781"/>
    </source>
</evidence>
<keyword evidence="3" id="KW-0813">Transport</keyword>
<organism evidence="15">
    <name type="scientific">Trichuris suis</name>
    <name type="common">pig whipworm</name>
    <dbReference type="NCBI Taxonomy" id="68888"/>
    <lineage>
        <taxon>Eukaryota</taxon>
        <taxon>Metazoa</taxon>
        <taxon>Ecdysozoa</taxon>
        <taxon>Nematoda</taxon>
        <taxon>Enoplea</taxon>
        <taxon>Dorylaimia</taxon>
        <taxon>Trichinellida</taxon>
        <taxon>Trichuridae</taxon>
        <taxon>Trichuris</taxon>
    </lineage>
</organism>
<keyword evidence="7" id="KW-0406">Ion transport</keyword>
<protein>
    <recommendedName>
        <fullName evidence="12">F-ATPase delta subunit</fullName>
    </recommendedName>
</protein>
<evidence type="ECO:0000256" key="8">
    <source>
        <dbReference type="ARBA" id="ARBA00023128"/>
    </source>
</evidence>
<dbReference type="NCBIfam" id="TIGR01216">
    <property type="entry name" value="ATP_synt_epsi"/>
    <property type="match status" value="1"/>
</dbReference>
<evidence type="ECO:0000256" key="11">
    <source>
        <dbReference type="ARBA" id="ARBA00023310"/>
    </source>
</evidence>
<gene>
    <name evidence="14" type="ORF">M513_07317</name>
    <name evidence="15" type="ORF">M514_07317</name>
</gene>
<dbReference type="GO" id="GO:0005743">
    <property type="term" value="C:mitochondrial inner membrane"/>
    <property type="evidence" value="ECO:0007669"/>
    <property type="project" value="UniProtKB-SubCell"/>
</dbReference>
<dbReference type="EMBL" id="KL367505">
    <property type="protein sequence ID" value="KFD68331.1"/>
    <property type="molecule type" value="Genomic_DNA"/>
</dbReference>
<evidence type="ECO:0000256" key="7">
    <source>
        <dbReference type="ARBA" id="ARBA00023065"/>
    </source>
</evidence>
<evidence type="ECO:0000259" key="13">
    <source>
        <dbReference type="Pfam" id="PF02823"/>
    </source>
</evidence>
<dbReference type="FunFam" id="2.60.15.10:FF:000004">
    <property type="entry name" value="ATP synthase subunit delta, mitochondrial"/>
    <property type="match status" value="1"/>
</dbReference>
<dbReference type="PANTHER" id="PTHR13822">
    <property type="entry name" value="ATP SYNTHASE DELTA/EPSILON CHAIN"/>
    <property type="match status" value="1"/>
</dbReference>
<dbReference type="AlphaFoldDB" id="A0A085NFT5"/>
<dbReference type="PANTHER" id="PTHR13822:SF7">
    <property type="entry name" value="ATP SYNTHASE SUBUNIT DELTA, MITOCHONDRIAL"/>
    <property type="match status" value="1"/>
</dbReference>
<dbReference type="GO" id="GO:0045259">
    <property type="term" value="C:proton-transporting ATP synthase complex"/>
    <property type="evidence" value="ECO:0007669"/>
    <property type="project" value="UniProtKB-KW"/>
</dbReference>
<keyword evidence="4" id="KW-0375">Hydrogen ion transport</keyword>
<comment type="similarity">
    <text evidence="2">Belongs to the ATPase epsilon chain family.</text>
</comment>
<keyword evidence="10" id="KW-0139">CF(1)</keyword>
<dbReference type="HAMAP" id="MF_00530">
    <property type="entry name" value="ATP_synth_epsil_bac"/>
    <property type="match status" value="1"/>
</dbReference>
<dbReference type="SUPFAM" id="SSF51344">
    <property type="entry name" value="Epsilon subunit of F1F0-ATP synthase N-terminal domain"/>
    <property type="match status" value="1"/>
</dbReference>
<dbReference type="EMBL" id="KL363235">
    <property type="protein sequence ID" value="KFD51790.1"/>
    <property type="molecule type" value="Genomic_DNA"/>
</dbReference>
<dbReference type="Proteomes" id="UP000030758">
    <property type="component" value="Unassembled WGS sequence"/>
</dbReference>
<name>A0A085NFT5_9BILA</name>
<dbReference type="InterPro" id="IPR001469">
    <property type="entry name" value="ATP_synth_F1_dsu/esu"/>
</dbReference>
<evidence type="ECO:0000256" key="6">
    <source>
        <dbReference type="ARBA" id="ARBA00022946"/>
    </source>
</evidence>
<dbReference type="Proteomes" id="UP000030764">
    <property type="component" value="Unassembled WGS sequence"/>
</dbReference>
<evidence type="ECO:0000256" key="10">
    <source>
        <dbReference type="ARBA" id="ARBA00023196"/>
    </source>
</evidence>
<keyword evidence="16" id="KW-1185">Reference proteome</keyword>
<keyword evidence="9" id="KW-0472">Membrane</keyword>
<comment type="subcellular location">
    <subcellularLocation>
        <location evidence="1">Mitochondrion inner membrane</location>
    </subcellularLocation>
</comment>
<dbReference type="CDD" id="cd12152">
    <property type="entry name" value="F1-ATPase_delta"/>
    <property type="match status" value="1"/>
</dbReference>
<dbReference type="Gene3D" id="1.20.5.440">
    <property type="entry name" value="ATP synthase delta/epsilon subunit, C-terminal domain"/>
    <property type="match status" value="1"/>
</dbReference>
<evidence type="ECO:0000256" key="9">
    <source>
        <dbReference type="ARBA" id="ARBA00023136"/>
    </source>
</evidence>
<evidence type="ECO:0000256" key="12">
    <source>
        <dbReference type="ARBA" id="ARBA00031669"/>
    </source>
</evidence>
<keyword evidence="6" id="KW-0809">Transit peptide</keyword>